<sequence>MFVRMITMTTLRRKVFKFVGGRILKTGLAAFITAWICAILDWPALFAVMTAIVTIEPTAADSIKKGIIRFPAAAIGAGFAMLFEAFLHQEPITYALAAMFTLIACHRLHLDAGMLVATLTAVAMIPGTEAHFMESFFIRLGTTMTGIVVSTAVNFFILPPKFNPMITESVDRLYETAGSLVADVTNINMHKQKQVVAYQRLSKSLERTYQLINYQREEWKYRRHSINEIRSFNMLLKKLEYLQKILYHIGNLIHRAKDEEPLTDKEKELIQKTGLSLSAVFRDPLHQIPAEHYVLIDELDHVFRRLNQQQIERESKRYHHHFSAKVVLVYELLALHDVLEDLDHLCDRELKAEQLSPKEEPLHE</sequence>
<evidence type="ECO:0000256" key="5">
    <source>
        <dbReference type="ARBA" id="ARBA00023136"/>
    </source>
</evidence>
<dbReference type="AlphaFoldDB" id="A0A5R9EZF4"/>
<evidence type="ECO:0000313" key="7">
    <source>
        <dbReference type="EMBL" id="TLS36597.1"/>
    </source>
</evidence>
<name>A0A5R9EZF4_9BACL</name>
<protein>
    <submittedName>
        <fullName evidence="7">Aromatic acid exporter family protein</fullName>
    </submittedName>
</protein>
<feature type="transmembrane region" description="Helical" evidence="6">
    <location>
        <begin position="137"/>
        <end position="158"/>
    </location>
</feature>
<dbReference type="Proteomes" id="UP000308230">
    <property type="component" value="Unassembled WGS sequence"/>
</dbReference>
<dbReference type="GO" id="GO:0005886">
    <property type="term" value="C:plasma membrane"/>
    <property type="evidence" value="ECO:0007669"/>
    <property type="project" value="UniProtKB-SubCell"/>
</dbReference>
<proteinExistence type="predicted"/>
<evidence type="ECO:0000256" key="6">
    <source>
        <dbReference type="SAM" id="Phobius"/>
    </source>
</evidence>
<gene>
    <name evidence="7" type="ORF">FCL54_13815</name>
</gene>
<evidence type="ECO:0000256" key="3">
    <source>
        <dbReference type="ARBA" id="ARBA00022692"/>
    </source>
</evidence>
<organism evidence="7 8">
    <name type="scientific">Exobacillus caeni</name>
    <dbReference type="NCBI Taxonomy" id="2574798"/>
    <lineage>
        <taxon>Bacteria</taxon>
        <taxon>Bacillati</taxon>
        <taxon>Bacillota</taxon>
        <taxon>Bacilli</taxon>
        <taxon>Bacillales</taxon>
        <taxon>Guptibacillaceae</taxon>
        <taxon>Exobacillus</taxon>
    </lineage>
</organism>
<dbReference type="EMBL" id="SWLG01000009">
    <property type="protein sequence ID" value="TLS36597.1"/>
    <property type="molecule type" value="Genomic_DNA"/>
</dbReference>
<evidence type="ECO:0000256" key="1">
    <source>
        <dbReference type="ARBA" id="ARBA00004651"/>
    </source>
</evidence>
<comment type="subcellular location">
    <subcellularLocation>
        <location evidence="1">Cell membrane</location>
        <topology evidence="1">Multi-pass membrane protein</topology>
    </subcellularLocation>
</comment>
<keyword evidence="2" id="KW-1003">Cell membrane</keyword>
<reference evidence="7 8" key="1">
    <citation type="submission" date="2019-04" db="EMBL/GenBank/DDBJ databases">
        <title>Bacillus caeni sp. nov., a bacterium isolated from mangrove sediment.</title>
        <authorList>
            <person name="Huang H."/>
            <person name="Mo K."/>
            <person name="Hu Y."/>
        </authorList>
    </citation>
    <scope>NUCLEOTIDE SEQUENCE [LARGE SCALE GENOMIC DNA]</scope>
    <source>
        <strain evidence="7 8">HB172195</strain>
    </source>
</reference>
<dbReference type="OrthoDB" id="2690036at2"/>
<keyword evidence="8" id="KW-1185">Reference proteome</keyword>
<accession>A0A5R9EZF4</accession>
<feature type="transmembrane region" description="Helical" evidence="6">
    <location>
        <begin position="67"/>
        <end position="86"/>
    </location>
</feature>
<evidence type="ECO:0000256" key="4">
    <source>
        <dbReference type="ARBA" id="ARBA00022989"/>
    </source>
</evidence>
<keyword evidence="5 6" id="KW-0472">Membrane</keyword>
<comment type="caution">
    <text evidence="7">The sequence shown here is derived from an EMBL/GenBank/DDBJ whole genome shotgun (WGS) entry which is preliminary data.</text>
</comment>
<dbReference type="Pfam" id="PF06081">
    <property type="entry name" value="ArAE_1"/>
    <property type="match status" value="1"/>
</dbReference>
<feature type="transmembrane region" description="Helical" evidence="6">
    <location>
        <begin position="92"/>
        <end position="125"/>
    </location>
</feature>
<keyword evidence="4 6" id="KW-1133">Transmembrane helix</keyword>
<dbReference type="PANTHER" id="PTHR30509">
    <property type="entry name" value="P-HYDROXYBENZOIC ACID EFFLUX PUMP SUBUNIT-RELATED"/>
    <property type="match status" value="1"/>
</dbReference>
<feature type="transmembrane region" description="Helical" evidence="6">
    <location>
        <begin position="28"/>
        <end position="55"/>
    </location>
</feature>
<keyword evidence="3 6" id="KW-0812">Transmembrane</keyword>
<evidence type="ECO:0000256" key="2">
    <source>
        <dbReference type="ARBA" id="ARBA00022475"/>
    </source>
</evidence>
<dbReference type="InterPro" id="IPR010343">
    <property type="entry name" value="ArAE_1"/>
</dbReference>
<evidence type="ECO:0000313" key="8">
    <source>
        <dbReference type="Proteomes" id="UP000308230"/>
    </source>
</evidence>
<dbReference type="PANTHER" id="PTHR30509:SF9">
    <property type="entry name" value="MULTIDRUG RESISTANCE PROTEIN MDTO"/>
    <property type="match status" value="1"/>
</dbReference>